<keyword evidence="2" id="KW-0472">Membrane</keyword>
<name>A0A174ZGY4_9FIRM</name>
<evidence type="ECO:0000313" key="4">
    <source>
        <dbReference type="Proteomes" id="UP000095662"/>
    </source>
</evidence>
<organism evidence="3 4">
    <name type="scientific">[Eubacterium] siraeum</name>
    <dbReference type="NCBI Taxonomy" id="39492"/>
    <lineage>
        <taxon>Bacteria</taxon>
        <taxon>Bacillati</taxon>
        <taxon>Bacillota</taxon>
        <taxon>Clostridia</taxon>
        <taxon>Eubacteriales</taxon>
        <taxon>Oscillospiraceae</taxon>
        <taxon>Oscillospiraceae incertae sedis</taxon>
    </lineage>
</organism>
<keyword evidence="2" id="KW-1133">Transmembrane helix</keyword>
<sequence>MIKKTSVARCIGVVIGVLLIIFAVFLVVTSMLFSFGGSAAPDIFGYNVYIVRDNDFYQLKAGTAAIAQKVWPDEVNNGELIIYNRYENGGAQLAKVNSSTLKEGVMSFDVETQGGENITISQSQLVARVNYCSDFWGAVIGFAMSPFGVMAIAILPCIAIVAFEIVKFIMSKRPVPQVETVKLQEEAPVYVPPESEEHKLPKASKTEAKKVAIPSLSDNGKVPHNRIPDSSHGKTDDFTERLRSKKNIAASADNIKDRADFSAGARKRMESDRAEQQKEKKAKTENIKNENALPEMTEKTVAAEVTHGGSEPDISLVFRDDEDKRYDIDDILADIEKRHH</sequence>
<accession>A0A174ZGY4</accession>
<evidence type="ECO:0000256" key="2">
    <source>
        <dbReference type="SAM" id="Phobius"/>
    </source>
</evidence>
<dbReference type="EMBL" id="CZBY01000005">
    <property type="protein sequence ID" value="CUQ84159.1"/>
    <property type="molecule type" value="Genomic_DNA"/>
</dbReference>
<feature type="transmembrane region" description="Helical" evidence="2">
    <location>
        <begin position="12"/>
        <end position="35"/>
    </location>
</feature>
<feature type="compositionally biased region" description="Basic and acidic residues" evidence="1">
    <location>
        <begin position="226"/>
        <end position="242"/>
    </location>
</feature>
<feature type="region of interest" description="Disordered" evidence="1">
    <location>
        <begin position="192"/>
        <end position="297"/>
    </location>
</feature>
<evidence type="ECO:0008006" key="5">
    <source>
        <dbReference type="Google" id="ProtNLM"/>
    </source>
</evidence>
<feature type="compositionally biased region" description="Basic and acidic residues" evidence="1">
    <location>
        <begin position="195"/>
        <end position="210"/>
    </location>
</feature>
<gene>
    <name evidence="3" type="ORF">ERS852540_00817</name>
</gene>
<feature type="compositionally biased region" description="Basic and acidic residues" evidence="1">
    <location>
        <begin position="267"/>
        <end position="288"/>
    </location>
</feature>
<proteinExistence type="predicted"/>
<reference evidence="3 4" key="1">
    <citation type="submission" date="2015-09" db="EMBL/GenBank/DDBJ databases">
        <authorList>
            <consortium name="Pathogen Informatics"/>
        </authorList>
    </citation>
    <scope>NUCLEOTIDE SEQUENCE [LARGE SCALE GENOMIC DNA]</scope>
    <source>
        <strain evidence="3 4">2789STDY5834928</strain>
    </source>
</reference>
<protein>
    <recommendedName>
        <fullName evidence="5">Signal peptidase I</fullName>
    </recommendedName>
</protein>
<keyword evidence="2" id="KW-0812">Transmembrane</keyword>
<evidence type="ECO:0000256" key="1">
    <source>
        <dbReference type="SAM" id="MobiDB-lite"/>
    </source>
</evidence>
<dbReference type="AlphaFoldDB" id="A0A174ZGY4"/>
<feature type="transmembrane region" description="Helical" evidence="2">
    <location>
        <begin position="135"/>
        <end position="163"/>
    </location>
</feature>
<evidence type="ECO:0000313" key="3">
    <source>
        <dbReference type="EMBL" id="CUQ84159.1"/>
    </source>
</evidence>
<dbReference type="Proteomes" id="UP000095662">
    <property type="component" value="Unassembled WGS sequence"/>
</dbReference>